<dbReference type="Proteomes" id="UP000030755">
    <property type="component" value="Unassembled WGS sequence"/>
</dbReference>
<dbReference type="HOGENOM" id="CLU_001650_6_0_1"/>
<sequence length="329" mass="37388">MKDMGEAKWILGMEITRNENGTYNLSQINYIERILKKFNMNEANSTVLPMEANKQYSKSMCPTTPADIEDMKVIPYRSAIGSLLYASCGTRPDITYAVNIASKYLSNPGKEHWLLAKRIMRYLIGTKDYGLVFQGSQNKSFIVQGYVDSDWGSDIDTRRSVSGYAFMLNHDLITWKSTRQQTVATSTTEAEYLALGLATQEAMWIKELLTEISPNIIDNEPIVLHEDNNGCIDLTKKTTQHGKTKHISIKHHFVREQVKQGIIKLERCSTQDMLADIFTKALAKPAFEKLRERLRVKRIYLKNNFQEGVTTFEARGAVENSASHLTDKG</sequence>
<keyword evidence="3" id="KW-1185">Reference proteome</keyword>
<evidence type="ECO:0000259" key="1">
    <source>
        <dbReference type="Pfam" id="PF07727"/>
    </source>
</evidence>
<evidence type="ECO:0000313" key="2">
    <source>
        <dbReference type="EMBL" id="EPZ34641.1"/>
    </source>
</evidence>
<proteinExistence type="predicted"/>
<dbReference type="CDD" id="cd09272">
    <property type="entry name" value="RNase_HI_RT_Ty1"/>
    <property type="match status" value="1"/>
</dbReference>
<dbReference type="OrthoDB" id="3344688at2759"/>
<dbReference type="PANTHER" id="PTHR11439:SF483">
    <property type="entry name" value="PEPTIDE SYNTHASE GLIP-LIKE, PUTATIVE (AFU_ORTHOLOGUE AFUA_3G12920)-RELATED"/>
    <property type="match status" value="1"/>
</dbReference>
<organism evidence="2 3">
    <name type="scientific">Rozella allomycis (strain CSF55)</name>
    <dbReference type="NCBI Taxonomy" id="988480"/>
    <lineage>
        <taxon>Eukaryota</taxon>
        <taxon>Fungi</taxon>
        <taxon>Fungi incertae sedis</taxon>
        <taxon>Cryptomycota</taxon>
        <taxon>Cryptomycota incertae sedis</taxon>
        <taxon>Rozella</taxon>
    </lineage>
</organism>
<dbReference type="AlphaFoldDB" id="A0A075B126"/>
<dbReference type="InterPro" id="IPR043502">
    <property type="entry name" value="DNA/RNA_pol_sf"/>
</dbReference>
<dbReference type="Pfam" id="PF07727">
    <property type="entry name" value="RVT_2"/>
    <property type="match status" value="1"/>
</dbReference>
<name>A0A075B126_ROZAC</name>
<dbReference type="PANTHER" id="PTHR11439">
    <property type="entry name" value="GAG-POL-RELATED RETROTRANSPOSON"/>
    <property type="match status" value="1"/>
</dbReference>
<reference evidence="2 3" key="1">
    <citation type="journal article" date="2013" name="Curr. Biol.">
        <title>Shared signatures of parasitism and phylogenomics unite Cryptomycota and microsporidia.</title>
        <authorList>
            <person name="James T.Y."/>
            <person name="Pelin A."/>
            <person name="Bonen L."/>
            <person name="Ahrendt S."/>
            <person name="Sain D."/>
            <person name="Corradi N."/>
            <person name="Stajich J.E."/>
        </authorList>
    </citation>
    <scope>NUCLEOTIDE SEQUENCE [LARGE SCALE GENOMIC DNA]</scope>
    <source>
        <strain evidence="2 3">CSF55</strain>
    </source>
</reference>
<dbReference type="SUPFAM" id="SSF56672">
    <property type="entry name" value="DNA/RNA polymerases"/>
    <property type="match status" value="1"/>
</dbReference>
<evidence type="ECO:0000313" key="3">
    <source>
        <dbReference type="Proteomes" id="UP000030755"/>
    </source>
</evidence>
<feature type="domain" description="Reverse transcriptase Ty1/copia-type" evidence="1">
    <location>
        <begin position="1"/>
        <end position="51"/>
    </location>
</feature>
<gene>
    <name evidence="2" type="ORF">O9G_005735</name>
</gene>
<dbReference type="STRING" id="988480.A0A075B126"/>
<dbReference type="InterPro" id="IPR013103">
    <property type="entry name" value="RVT_2"/>
</dbReference>
<dbReference type="EMBL" id="KE560932">
    <property type="protein sequence ID" value="EPZ34641.1"/>
    <property type="molecule type" value="Genomic_DNA"/>
</dbReference>
<accession>A0A075B126</accession>
<dbReference type="OMA" id="KNAVHHE"/>
<feature type="non-terminal residue" evidence="2">
    <location>
        <position position="329"/>
    </location>
</feature>
<protein>
    <recommendedName>
        <fullName evidence="1">Reverse transcriptase Ty1/copia-type domain-containing protein</fullName>
    </recommendedName>
</protein>